<dbReference type="Proteomes" id="UP000240325">
    <property type="component" value="Segment"/>
</dbReference>
<keyword evidence="1" id="KW-1133">Transmembrane helix</keyword>
<reference evidence="2" key="1">
    <citation type="journal article" date="2017" name="Elife">
        <title>The kinetoplastid-infecting Bodo saltans virus (BsV), a window into the most abundant giant viruses in the sea.</title>
        <authorList>
            <person name="Deeg C.M."/>
            <person name="Chow C.-E.T."/>
            <person name="Suttle C.A."/>
        </authorList>
    </citation>
    <scope>NUCLEOTIDE SEQUENCE</scope>
    <source>
        <strain evidence="2">NG1</strain>
    </source>
</reference>
<protein>
    <submittedName>
        <fullName evidence="2">Uncharacterized protein</fullName>
    </submittedName>
</protein>
<feature type="transmembrane region" description="Helical" evidence="1">
    <location>
        <begin position="164"/>
        <end position="182"/>
    </location>
</feature>
<gene>
    <name evidence="2" type="ORF">BMW23_0233</name>
</gene>
<keyword evidence="1" id="KW-0812">Transmembrane</keyword>
<name>A0A2H4UTM9_9VIRU</name>
<keyword evidence="3" id="KW-1185">Reference proteome</keyword>
<dbReference type="EMBL" id="MF782455">
    <property type="protein sequence ID" value="ATZ80291.1"/>
    <property type="molecule type" value="Genomic_DNA"/>
</dbReference>
<evidence type="ECO:0000313" key="3">
    <source>
        <dbReference type="Proteomes" id="UP000240325"/>
    </source>
</evidence>
<evidence type="ECO:0000256" key="1">
    <source>
        <dbReference type="SAM" id="Phobius"/>
    </source>
</evidence>
<evidence type="ECO:0000313" key="2">
    <source>
        <dbReference type="EMBL" id="ATZ80291.1"/>
    </source>
</evidence>
<feature type="transmembrane region" description="Helical" evidence="1">
    <location>
        <begin position="39"/>
        <end position="58"/>
    </location>
</feature>
<accession>A0A2H4UTM9</accession>
<keyword evidence="1" id="KW-0472">Membrane</keyword>
<organism evidence="2">
    <name type="scientific">Bodo saltans virus</name>
    <dbReference type="NCBI Taxonomy" id="2024608"/>
    <lineage>
        <taxon>Viruses</taxon>
        <taxon>Varidnaviria</taxon>
        <taxon>Bamfordvirae</taxon>
        <taxon>Nucleocytoviricota</taxon>
        <taxon>Megaviricetes</taxon>
        <taxon>Imitervirales</taxon>
        <taxon>Mimiviridae</taxon>
        <taxon>Klosneuvirinae</taxon>
        <taxon>Theiavirus</taxon>
        <taxon>Theiavirus salishense</taxon>
    </lineage>
</organism>
<proteinExistence type="predicted"/>
<sequence>MSRGGLYNVELDAKTDVFKFATGYVSQRLFERQPIDDRVWIVATALTLIGFVTYQLLINSWFDTSKFVTGSAKMAVDDALKFLTMFMVVQLISGKSLSDPQWITDTGLFIASIVAYDVTLGNFVNTKLQSLDSTVSLAINDVLKWGSVFAANNFAKGGSFDKQWLMSTGGFLTGFVVYDVLIDKYTQKFVKAGSL</sequence>